<protein>
    <submittedName>
        <fullName evidence="1">Uncharacterized protein</fullName>
    </submittedName>
</protein>
<organism evidence="1 2">
    <name type="scientific">Fulvivirga marina</name>
    <dbReference type="NCBI Taxonomy" id="2494733"/>
    <lineage>
        <taxon>Bacteria</taxon>
        <taxon>Pseudomonadati</taxon>
        <taxon>Bacteroidota</taxon>
        <taxon>Cytophagia</taxon>
        <taxon>Cytophagales</taxon>
        <taxon>Fulvivirgaceae</taxon>
        <taxon>Fulvivirga</taxon>
    </lineage>
</organism>
<dbReference type="EMBL" id="JAEUGD010000014">
    <property type="protein sequence ID" value="MBL6445503.1"/>
    <property type="molecule type" value="Genomic_DNA"/>
</dbReference>
<dbReference type="AlphaFoldDB" id="A0A937KCR9"/>
<name>A0A937KCR9_9BACT</name>
<gene>
    <name evidence="1" type="ORF">JMN32_04240</name>
</gene>
<evidence type="ECO:0000313" key="2">
    <source>
        <dbReference type="Proteomes" id="UP000614216"/>
    </source>
</evidence>
<reference evidence="1" key="1">
    <citation type="submission" date="2021-01" db="EMBL/GenBank/DDBJ databases">
        <title>Fulvivirga kasyanovii gen. nov., sp nov., a novel member of the phylum Bacteroidetes isolated from seawater in a mussel farm.</title>
        <authorList>
            <person name="Zhao L.-H."/>
            <person name="Wang Z.-J."/>
        </authorList>
    </citation>
    <scope>NUCLEOTIDE SEQUENCE</scope>
    <source>
        <strain evidence="1">29W222</strain>
    </source>
</reference>
<keyword evidence="2" id="KW-1185">Reference proteome</keyword>
<evidence type="ECO:0000313" key="1">
    <source>
        <dbReference type="EMBL" id="MBL6445503.1"/>
    </source>
</evidence>
<sequence length="47" mass="5399">MINICDIYMAIFNATMKQGKMVVGKGVTYANSKFSLDNLNRQIQIEW</sequence>
<dbReference type="RefSeq" id="WP_202855043.1">
    <property type="nucleotide sequence ID" value="NZ_JAEUGD010000014.1"/>
</dbReference>
<dbReference type="Proteomes" id="UP000614216">
    <property type="component" value="Unassembled WGS sequence"/>
</dbReference>
<comment type="caution">
    <text evidence="1">The sequence shown here is derived from an EMBL/GenBank/DDBJ whole genome shotgun (WGS) entry which is preliminary data.</text>
</comment>
<accession>A0A937KCR9</accession>
<proteinExistence type="predicted"/>